<feature type="compositionally biased region" description="Basic and acidic residues" evidence="1">
    <location>
        <begin position="85"/>
        <end position="101"/>
    </location>
</feature>
<gene>
    <name evidence="2" type="ORF">LSH36_859g00016</name>
</gene>
<feature type="region of interest" description="Disordered" evidence="1">
    <location>
        <begin position="902"/>
        <end position="925"/>
    </location>
</feature>
<accession>A0AAD9IYK1</accession>
<feature type="compositionally biased region" description="Basic and acidic residues" evidence="1">
    <location>
        <begin position="1301"/>
        <end position="1312"/>
    </location>
</feature>
<feature type="compositionally biased region" description="Basic and acidic residues" evidence="1">
    <location>
        <begin position="259"/>
        <end position="275"/>
    </location>
</feature>
<sequence length="1390" mass="154347">MFPGTVLAGNSLTEEVKRALYNNNPNTPSKSPADGENSDTQSTEGLPPTKRLERVAFPEEEDKQLLMELIKSRRRDPEQPVIGQHHVEVKRVTSNRYRDSDSDSDSFPSSPQFSSRNESMFTHTDSLRSSLRSSLVSSDGRITVVTDVGGISDMEVASVDTMAYGTISSWDQEEDHYTTSARNYNGSLSPDHQGFSGSSDLGSSRSQDACSTPIYNEGYRNNPPKDYRSSPSGENVVKSSTYRDSSSRSGSHRASPQSSREEHTKRDDGYRDSPNRLRPYQDSPRSGNSPQRRSPHPSQSNQKCSPGPSPTNRNAVNAVYPKDSPRREFSASSTDSESISYKDPRIRRRANRKDGSRTPSPDDRHAGLENRSTTPTGDHQFLDETQPKQKSHDLNIDQSEPSWDRKFLAEESISLPMSSSSSNSDLDDVDAEASLENKKCKNPVPGDGLSPHTIPSPDPIQDKVNTLLARYGKGGVVASGNGGGLSTISGTQCSVVEEQDVEMRSSLSTPDHDNDKSVDPLKPSLPVYLTSLNDGHLEKETTNDGYGERREDEHVADVKGQEHHEWSWQNTEHGEGDFWAKDDSDRDDKEASSSSDQMEWDHDVSSGGHLLQHQQHDVKQEHNNRDEERERAIQILKNNLLAAGFSGERTHEAMCGMESDLQFGPKALEQWFEEKDVYSPEQLDYIREVLEMIKKGHYSRLVPASEDDADSLSVISEKTEPVDSDDENGTVKDESSSDIDSLDLDVMMNLSGPDLKDKITVTEVIETDPVPIHSNSAALKLEATMPYRPYHSNSNLPKTLTEQNISQTSEHSETESAKDEVMSSEVAAEESVNKNLEKHKKLDLVEADTEDTSSRIAENYNSDDASYINKTSHNSFGIQKLGDFCDNQDLDALVESQNLSFHNESQGQLESSANSKTDMDDNDDDLDSLIESNRRFISDAEMEEIILSMSYDREMEPISDPTQLDKQLIVPQQGASRIRSDVVERVSNKSGKSEAVQQHPDTNFMKAPIIIVEDTEIETSDNIIEMREKPGRSEFVDRSPIASVSDLKELFSKDPVSHSSSAHGTSMPSAHGTSTPKQEEVWWQGMMNEECSLSSCQVANVDPVPKDAGISPVMSFLKEFDIQCDTKTYLIQNNNKLEPACESCQSGLEQDQSVEYQKIAARGEQLDNSRDHLVKAIADYLEITQTGSGHSESKGCFEMTTDEVKEHQHLVSVDVTGTTSKRTASSVLDDETDSKVQRLQQQVEVEHLSPHENDESKKQHDQSDEEQASSSKLTSFREDEDSAKTIQMLPGQMCLTEGELDENKKKTSPDDDHLSDDEVFERSSSFEQLYCNLQFEDSCVDGDPDKESGIDLIKISGRASSVNQPPAIGIDDGSDIINADMGMLYGTLDP</sequence>
<dbReference type="Proteomes" id="UP001208570">
    <property type="component" value="Unassembled WGS sequence"/>
</dbReference>
<comment type="caution">
    <text evidence="2">The sequence shown here is derived from an EMBL/GenBank/DDBJ whole genome shotgun (WGS) entry which is preliminary data.</text>
</comment>
<feature type="region of interest" description="Disordered" evidence="1">
    <location>
        <begin position="1054"/>
        <end position="1077"/>
    </location>
</feature>
<evidence type="ECO:0000313" key="3">
    <source>
        <dbReference type="Proteomes" id="UP001208570"/>
    </source>
</evidence>
<proteinExistence type="predicted"/>
<feature type="compositionally biased region" description="Basic and acidic residues" evidence="1">
    <location>
        <begin position="380"/>
        <end position="395"/>
    </location>
</feature>
<feature type="compositionally biased region" description="Polar residues" evidence="1">
    <location>
        <begin position="1057"/>
        <end position="1076"/>
    </location>
</feature>
<feature type="compositionally biased region" description="Basic and acidic residues" evidence="1">
    <location>
        <begin position="510"/>
        <end position="519"/>
    </location>
</feature>
<feature type="compositionally biased region" description="Low complexity" evidence="1">
    <location>
        <begin position="194"/>
        <end position="206"/>
    </location>
</feature>
<keyword evidence="3" id="KW-1185">Reference proteome</keyword>
<feature type="compositionally biased region" description="Low complexity" evidence="1">
    <location>
        <begin position="105"/>
        <end position="115"/>
    </location>
</feature>
<feature type="region of interest" description="Disordered" evidence="1">
    <location>
        <begin position="1210"/>
        <end position="1316"/>
    </location>
</feature>
<feature type="compositionally biased region" description="Basic and acidic residues" evidence="1">
    <location>
        <begin position="614"/>
        <end position="631"/>
    </location>
</feature>
<feature type="compositionally biased region" description="Polar residues" evidence="1">
    <location>
        <begin position="330"/>
        <end position="339"/>
    </location>
</feature>
<feature type="region of interest" description="Disordered" evidence="1">
    <location>
        <begin position="802"/>
        <end position="821"/>
    </location>
</feature>
<organism evidence="2 3">
    <name type="scientific">Paralvinella palmiformis</name>
    <dbReference type="NCBI Taxonomy" id="53620"/>
    <lineage>
        <taxon>Eukaryota</taxon>
        <taxon>Metazoa</taxon>
        <taxon>Spiralia</taxon>
        <taxon>Lophotrochozoa</taxon>
        <taxon>Annelida</taxon>
        <taxon>Polychaeta</taxon>
        <taxon>Sedentaria</taxon>
        <taxon>Canalipalpata</taxon>
        <taxon>Terebellida</taxon>
        <taxon>Terebelliformia</taxon>
        <taxon>Alvinellidae</taxon>
        <taxon>Paralvinella</taxon>
    </lineage>
</organism>
<feature type="compositionally biased region" description="Basic and acidic residues" evidence="1">
    <location>
        <begin position="810"/>
        <end position="821"/>
    </location>
</feature>
<feature type="region of interest" description="Disordered" evidence="1">
    <location>
        <begin position="496"/>
        <end position="631"/>
    </location>
</feature>
<dbReference type="EMBL" id="JAODUP010000859">
    <property type="protein sequence ID" value="KAK2143249.1"/>
    <property type="molecule type" value="Genomic_DNA"/>
</dbReference>
<protein>
    <submittedName>
        <fullName evidence="2">Uncharacterized protein</fullName>
    </submittedName>
</protein>
<feature type="compositionally biased region" description="Polar residues" evidence="1">
    <location>
        <begin position="21"/>
        <end position="30"/>
    </location>
</feature>
<feature type="compositionally biased region" description="Low complexity" evidence="1">
    <location>
        <begin position="239"/>
        <end position="258"/>
    </location>
</feature>
<feature type="region of interest" description="Disordered" evidence="1">
    <location>
        <begin position="705"/>
        <end position="739"/>
    </location>
</feature>
<feature type="compositionally biased region" description="Polar residues" evidence="1">
    <location>
        <begin position="181"/>
        <end position="190"/>
    </location>
</feature>
<feature type="compositionally biased region" description="Basic and acidic residues" evidence="1">
    <location>
        <begin position="535"/>
        <end position="591"/>
    </location>
</feature>
<evidence type="ECO:0000313" key="2">
    <source>
        <dbReference type="EMBL" id="KAK2143249.1"/>
    </source>
</evidence>
<name>A0AAD9IYK1_9ANNE</name>
<feature type="compositionally biased region" description="Basic and acidic residues" evidence="1">
    <location>
        <begin position="352"/>
        <end position="368"/>
    </location>
</feature>
<feature type="compositionally biased region" description="Polar residues" evidence="1">
    <location>
        <begin position="1215"/>
        <end position="1226"/>
    </location>
</feature>
<feature type="region of interest" description="Disordered" evidence="1">
    <location>
        <begin position="19"/>
        <end position="121"/>
    </location>
</feature>
<feature type="region of interest" description="Disordered" evidence="1">
    <location>
        <begin position="181"/>
        <end position="408"/>
    </location>
</feature>
<feature type="compositionally biased region" description="Basic and acidic residues" evidence="1">
    <location>
        <begin position="1244"/>
        <end position="1262"/>
    </location>
</feature>
<reference evidence="2" key="1">
    <citation type="journal article" date="2023" name="Mol. Biol. Evol.">
        <title>Third-Generation Sequencing Reveals the Adaptive Role of the Epigenome in Three Deep-Sea Polychaetes.</title>
        <authorList>
            <person name="Perez M."/>
            <person name="Aroh O."/>
            <person name="Sun Y."/>
            <person name="Lan Y."/>
            <person name="Juniper S.K."/>
            <person name="Young C.R."/>
            <person name="Angers B."/>
            <person name="Qian P.Y."/>
        </authorList>
    </citation>
    <scope>NUCLEOTIDE SEQUENCE</scope>
    <source>
        <strain evidence="2">P08H-3</strain>
    </source>
</reference>
<feature type="compositionally biased region" description="Low complexity" evidence="1">
    <location>
        <begin position="288"/>
        <end position="302"/>
    </location>
</feature>
<evidence type="ECO:0000256" key="1">
    <source>
        <dbReference type="SAM" id="MobiDB-lite"/>
    </source>
</evidence>
<feature type="compositionally biased region" description="Polar residues" evidence="1">
    <location>
        <begin position="902"/>
        <end position="916"/>
    </location>
</feature>
<feature type="region of interest" description="Disordered" evidence="1">
    <location>
        <begin position="438"/>
        <end position="461"/>
    </location>
</feature>